<dbReference type="Pfam" id="PF00392">
    <property type="entry name" value="GntR"/>
    <property type="match status" value="1"/>
</dbReference>
<dbReference type="InterPro" id="IPR011663">
    <property type="entry name" value="UTRA"/>
</dbReference>
<dbReference type="CDD" id="cd07377">
    <property type="entry name" value="WHTH_GntR"/>
    <property type="match status" value="1"/>
</dbReference>
<name>A0A7W5Z2K5_9HYPH</name>
<dbReference type="InterPro" id="IPR000524">
    <property type="entry name" value="Tscrpt_reg_HTH_GntR"/>
</dbReference>
<dbReference type="InterPro" id="IPR028978">
    <property type="entry name" value="Chorismate_lyase_/UTRA_dom_sf"/>
</dbReference>
<dbReference type="PANTHER" id="PTHR44846">
    <property type="entry name" value="MANNOSYL-D-GLYCERATE TRANSPORT/METABOLISM SYSTEM REPRESSOR MNGR-RELATED"/>
    <property type="match status" value="1"/>
</dbReference>
<evidence type="ECO:0000256" key="2">
    <source>
        <dbReference type="ARBA" id="ARBA00023125"/>
    </source>
</evidence>
<evidence type="ECO:0000256" key="3">
    <source>
        <dbReference type="ARBA" id="ARBA00023163"/>
    </source>
</evidence>
<dbReference type="InterPro" id="IPR036390">
    <property type="entry name" value="WH_DNA-bd_sf"/>
</dbReference>
<keyword evidence="3" id="KW-0804">Transcription</keyword>
<evidence type="ECO:0000313" key="6">
    <source>
        <dbReference type="Proteomes" id="UP000537592"/>
    </source>
</evidence>
<dbReference type="GO" id="GO:0003700">
    <property type="term" value="F:DNA-binding transcription factor activity"/>
    <property type="evidence" value="ECO:0007669"/>
    <property type="project" value="InterPro"/>
</dbReference>
<evidence type="ECO:0000259" key="4">
    <source>
        <dbReference type="PROSITE" id="PS50949"/>
    </source>
</evidence>
<dbReference type="Pfam" id="PF07702">
    <property type="entry name" value="UTRA"/>
    <property type="match status" value="1"/>
</dbReference>
<dbReference type="AlphaFoldDB" id="A0A7W5Z2K5"/>
<dbReference type="SUPFAM" id="SSF64288">
    <property type="entry name" value="Chorismate lyase-like"/>
    <property type="match status" value="1"/>
</dbReference>
<dbReference type="NCBIfam" id="TIGR02325">
    <property type="entry name" value="C_P_lyase_phnF"/>
    <property type="match status" value="1"/>
</dbReference>
<reference evidence="5 6" key="1">
    <citation type="submission" date="2020-08" db="EMBL/GenBank/DDBJ databases">
        <title>Genomic Encyclopedia of Type Strains, Phase IV (KMG-IV): sequencing the most valuable type-strain genomes for metagenomic binning, comparative biology and taxonomic classification.</title>
        <authorList>
            <person name="Goeker M."/>
        </authorList>
    </citation>
    <scope>NUCLEOTIDE SEQUENCE [LARGE SCALE GENOMIC DNA]</scope>
    <source>
        <strain evidence="5 6">DSM 28760</strain>
    </source>
</reference>
<gene>
    <name evidence="5" type="ORF">FHS81_001043</name>
</gene>
<dbReference type="Gene3D" id="3.40.1410.10">
    <property type="entry name" value="Chorismate lyase-like"/>
    <property type="match status" value="1"/>
</dbReference>
<dbReference type="PANTHER" id="PTHR44846:SF1">
    <property type="entry name" value="MANNOSYL-D-GLYCERATE TRANSPORT_METABOLISM SYSTEM REPRESSOR MNGR-RELATED"/>
    <property type="match status" value="1"/>
</dbReference>
<dbReference type="EMBL" id="JACICC010000002">
    <property type="protein sequence ID" value="MBB3808973.1"/>
    <property type="molecule type" value="Genomic_DNA"/>
</dbReference>
<feature type="domain" description="HTH gntR-type" evidence="4">
    <location>
        <begin position="19"/>
        <end position="87"/>
    </location>
</feature>
<dbReference type="SUPFAM" id="SSF46785">
    <property type="entry name" value="Winged helix' DNA-binding domain"/>
    <property type="match status" value="1"/>
</dbReference>
<comment type="caution">
    <text evidence="5">The sequence shown here is derived from an EMBL/GenBank/DDBJ whole genome shotgun (WGS) entry which is preliminary data.</text>
</comment>
<keyword evidence="1" id="KW-0805">Transcription regulation</keyword>
<keyword evidence="2" id="KW-0238">DNA-binding</keyword>
<dbReference type="InterPro" id="IPR050679">
    <property type="entry name" value="Bact_HTH_transcr_reg"/>
</dbReference>
<sequence>MPGTDDTNPASALYRGKGVTAWRLIADEIEADIAVLRLPPGEQLPTEAQLAARFGVNRHTVRRAIASLAERGLLKAAQGRGTFVENWPLSYPIGPRTRFSENVARERHQPGGELLRAEEIPATPVIAHALSIPAAAPVVAVSTRRFADGTPISCGIIHLPLPRFAGFAAAYRRNGAVTPALAACGVADYRRLETRIAARSASAEEAALLDLAPGRVVLAVTSINVDDNQVPIEFGNTAFAADRVELLVASDQAEFKP</sequence>
<dbReference type="InterPro" id="IPR012702">
    <property type="entry name" value="CP_lyase_PhnF"/>
</dbReference>
<protein>
    <submittedName>
        <fullName evidence="5">GntR family phosphonate transport system transcriptional regulator</fullName>
    </submittedName>
</protein>
<keyword evidence="6" id="KW-1185">Reference proteome</keyword>
<accession>A0A7W5Z2K5</accession>
<dbReference type="InterPro" id="IPR036388">
    <property type="entry name" value="WH-like_DNA-bd_sf"/>
</dbReference>
<evidence type="ECO:0000256" key="1">
    <source>
        <dbReference type="ARBA" id="ARBA00023015"/>
    </source>
</evidence>
<dbReference type="SMART" id="SM00866">
    <property type="entry name" value="UTRA"/>
    <property type="match status" value="1"/>
</dbReference>
<evidence type="ECO:0000313" key="5">
    <source>
        <dbReference type="EMBL" id="MBB3808973.1"/>
    </source>
</evidence>
<dbReference type="Gene3D" id="1.10.10.10">
    <property type="entry name" value="Winged helix-like DNA-binding domain superfamily/Winged helix DNA-binding domain"/>
    <property type="match status" value="1"/>
</dbReference>
<dbReference type="PROSITE" id="PS50949">
    <property type="entry name" value="HTH_GNTR"/>
    <property type="match status" value="1"/>
</dbReference>
<dbReference type="Proteomes" id="UP000537592">
    <property type="component" value="Unassembled WGS sequence"/>
</dbReference>
<dbReference type="GO" id="GO:0045892">
    <property type="term" value="P:negative regulation of DNA-templated transcription"/>
    <property type="evidence" value="ECO:0007669"/>
    <property type="project" value="TreeGrafter"/>
</dbReference>
<dbReference type="SMART" id="SM00345">
    <property type="entry name" value="HTH_GNTR"/>
    <property type="match status" value="1"/>
</dbReference>
<proteinExistence type="predicted"/>
<dbReference type="RefSeq" id="WP_183750984.1">
    <property type="nucleotide sequence ID" value="NZ_JACICC010000002.1"/>
</dbReference>
<organism evidence="5 6">
    <name type="scientific">Pseudochelatococcus contaminans</name>
    <dbReference type="NCBI Taxonomy" id="1538103"/>
    <lineage>
        <taxon>Bacteria</taxon>
        <taxon>Pseudomonadati</taxon>
        <taxon>Pseudomonadota</taxon>
        <taxon>Alphaproteobacteria</taxon>
        <taxon>Hyphomicrobiales</taxon>
        <taxon>Chelatococcaceae</taxon>
        <taxon>Pseudochelatococcus</taxon>
    </lineage>
</organism>
<dbReference type="GO" id="GO:0003677">
    <property type="term" value="F:DNA binding"/>
    <property type="evidence" value="ECO:0007669"/>
    <property type="project" value="UniProtKB-KW"/>
</dbReference>
<dbReference type="PRINTS" id="PR00035">
    <property type="entry name" value="HTHGNTR"/>
</dbReference>